<proteinExistence type="predicted"/>
<protein>
    <submittedName>
        <fullName evidence="3">FAD-dependent oxidoreductase</fullName>
    </submittedName>
</protein>
<dbReference type="GO" id="GO:0005737">
    <property type="term" value="C:cytoplasm"/>
    <property type="evidence" value="ECO:0007669"/>
    <property type="project" value="TreeGrafter"/>
</dbReference>
<dbReference type="PANTHER" id="PTHR13847">
    <property type="entry name" value="SARCOSINE DEHYDROGENASE-RELATED"/>
    <property type="match status" value="1"/>
</dbReference>
<dbReference type="PANTHER" id="PTHR13847:SF289">
    <property type="entry name" value="GLYCINE OXIDASE"/>
    <property type="match status" value="1"/>
</dbReference>
<evidence type="ECO:0000259" key="2">
    <source>
        <dbReference type="Pfam" id="PF01266"/>
    </source>
</evidence>
<dbReference type="PROSITE" id="PS51257">
    <property type="entry name" value="PROKAR_LIPOPROTEIN"/>
    <property type="match status" value="1"/>
</dbReference>
<accession>A0A6A8GDP9</accession>
<feature type="domain" description="FAD dependent oxidoreductase" evidence="2">
    <location>
        <begin position="17"/>
        <end position="358"/>
    </location>
</feature>
<sequence length="399" mass="43572">MRCRTIPVMTSSDTDYDVVIVGGGVAGCASAYHLATDHDVAIVERGQIAGEASGLAAGLVAPTLFHGSHPDVARYANQWFREFDGTQNFSFHERPRIEFIQPDSEDVARERAATLSDEGFPVSFLEPTEVEREYSRFDASRFAGVVEYADTGWVDPYEYTVALQKAAEARGVDVFRHTPVSDVHVEDGVAEIELPERSLSAEYCVMATGWRTREFLSEYIDLPIRPFHLQCAMLRLEEPLDDTFPLGRVAREELYFRGELNGDLLVGGGEYLEDNPEVNASGSGTDDEFRLHVASTIPTVIHGAERAEFVDGWSGVDAATPDTLPLLGSSSALPDEIVVAVGLNGLGMVNSPIAAEAVRSYITGEEPAFSVEQFAVDRFEDGAADFDLRGTFEMEGAGR</sequence>
<dbReference type="Pfam" id="PF01266">
    <property type="entry name" value="DAO"/>
    <property type="match status" value="1"/>
</dbReference>
<dbReference type="Proteomes" id="UP000443423">
    <property type="component" value="Unassembled WGS sequence"/>
</dbReference>
<evidence type="ECO:0000256" key="1">
    <source>
        <dbReference type="ARBA" id="ARBA00023002"/>
    </source>
</evidence>
<reference evidence="3 4" key="1">
    <citation type="submission" date="2019-11" db="EMBL/GenBank/DDBJ databases">
        <title>Whole genome sequence of Haloferax sp. MBLA0078.</title>
        <authorList>
            <person name="Seo M.-J."/>
            <person name="Cho E.-S."/>
        </authorList>
    </citation>
    <scope>NUCLEOTIDE SEQUENCE [LARGE SCALE GENOMIC DNA]</scope>
    <source>
        <strain evidence="3 4">MBLA0078</strain>
    </source>
</reference>
<keyword evidence="4" id="KW-1185">Reference proteome</keyword>
<dbReference type="GO" id="GO:0016491">
    <property type="term" value="F:oxidoreductase activity"/>
    <property type="evidence" value="ECO:0007669"/>
    <property type="project" value="UniProtKB-KW"/>
</dbReference>
<dbReference type="Gene3D" id="3.50.50.60">
    <property type="entry name" value="FAD/NAD(P)-binding domain"/>
    <property type="match status" value="1"/>
</dbReference>
<dbReference type="EMBL" id="WKJQ01000003">
    <property type="protein sequence ID" value="MRW98253.1"/>
    <property type="molecule type" value="Genomic_DNA"/>
</dbReference>
<dbReference type="InterPro" id="IPR036188">
    <property type="entry name" value="FAD/NAD-bd_sf"/>
</dbReference>
<gene>
    <name evidence="3" type="ORF">GJR99_16935</name>
</gene>
<dbReference type="AlphaFoldDB" id="A0A6A8GDP9"/>
<evidence type="ECO:0000313" key="3">
    <source>
        <dbReference type="EMBL" id="MRW98253.1"/>
    </source>
</evidence>
<evidence type="ECO:0000313" key="4">
    <source>
        <dbReference type="Proteomes" id="UP000443423"/>
    </source>
</evidence>
<comment type="caution">
    <text evidence="3">The sequence shown here is derived from an EMBL/GenBank/DDBJ whole genome shotgun (WGS) entry which is preliminary data.</text>
</comment>
<dbReference type="InterPro" id="IPR006076">
    <property type="entry name" value="FAD-dep_OxRdtase"/>
</dbReference>
<name>A0A6A8GDP9_9EURY</name>
<dbReference type="Gene3D" id="3.30.9.10">
    <property type="entry name" value="D-Amino Acid Oxidase, subunit A, domain 2"/>
    <property type="match status" value="1"/>
</dbReference>
<keyword evidence="1" id="KW-0560">Oxidoreductase</keyword>
<dbReference type="SUPFAM" id="SSF51905">
    <property type="entry name" value="FAD/NAD(P)-binding domain"/>
    <property type="match status" value="1"/>
</dbReference>
<organism evidence="3 4">
    <name type="scientific">Haloferax marinum</name>
    <dbReference type="NCBI Taxonomy" id="2666143"/>
    <lineage>
        <taxon>Archaea</taxon>
        <taxon>Methanobacteriati</taxon>
        <taxon>Methanobacteriota</taxon>
        <taxon>Stenosarchaea group</taxon>
        <taxon>Halobacteria</taxon>
        <taxon>Halobacteriales</taxon>
        <taxon>Haloferacaceae</taxon>
        <taxon>Haloferax</taxon>
    </lineage>
</organism>